<dbReference type="AlphaFoldDB" id="A0AA96IAP9"/>
<dbReference type="EMBL" id="CP134850">
    <property type="protein sequence ID" value="WNL20247.1"/>
    <property type="molecule type" value="Genomic_DNA"/>
</dbReference>
<proteinExistence type="predicted"/>
<gene>
    <name evidence="2" type="ORF">RJG51_07535</name>
    <name evidence="1" type="ORF">RJG52_00510</name>
    <name evidence="3" type="ORF">RJG53_05745</name>
    <name evidence="5" type="ORF">RJG55_00515</name>
    <name evidence="4" type="ORF">RJG56_05595</name>
    <name evidence="6" type="ORF">RJG57_10805</name>
</gene>
<reference evidence="1" key="2">
    <citation type="submission" date="2023-09" db="EMBL/GenBank/DDBJ databases">
        <title>Characterization of Arcobacter Isolates from Retail Chicken Sold in Supermarkets in Tbilisi, Georgia.</title>
        <authorList>
            <person name="Matthias R."/>
            <person name="Zautner A.E."/>
        </authorList>
    </citation>
    <scope>NUCLEOTIDE SEQUENCE</scope>
    <source>
        <strain evidence="2">LEO 108</strain>
        <strain evidence="1">LEO 109</strain>
    </source>
</reference>
<evidence type="ECO:0000313" key="2">
    <source>
        <dbReference type="EMBL" id="WNL13882.1"/>
    </source>
</evidence>
<evidence type="ECO:0000313" key="6">
    <source>
        <dbReference type="EMBL" id="WNL25524.1"/>
    </source>
</evidence>
<dbReference type="EMBL" id="CP134845">
    <property type="protein sequence ID" value="WNL13882.1"/>
    <property type="molecule type" value="Genomic_DNA"/>
</dbReference>
<name>A0AA96IAP9_9BACT</name>
<reference evidence="5" key="1">
    <citation type="submission" date="2023-09" db="EMBL/GenBank/DDBJ databases">
        <title>Arcobacter tbilisiensis sp. nov. isolated from chicken meat in Tbilisi, Georgia.</title>
        <authorList>
            <person name="Matthias R."/>
            <person name="Zautner A.E."/>
        </authorList>
    </citation>
    <scope>NUCLEOTIDE SEQUENCE</scope>
    <source>
        <strain evidence="6">LEO 70</strain>
        <strain evidence="5">LEO 74</strain>
        <strain evidence="4">LEO 79</strain>
        <strain evidence="3">LEO 99</strain>
    </source>
</reference>
<dbReference type="EMBL" id="CP134851">
    <property type="protein sequence ID" value="WNL23584.1"/>
    <property type="molecule type" value="Genomic_DNA"/>
</dbReference>
<dbReference type="EMBL" id="CP134849">
    <property type="protein sequence ID" value="WNL18112.1"/>
    <property type="molecule type" value="Genomic_DNA"/>
</dbReference>
<evidence type="ECO:0000313" key="1">
    <source>
        <dbReference type="EMBL" id="WNL12564.1"/>
    </source>
</evidence>
<evidence type="ECO:0000313" key="3">
    <source>
        <dbReference type="EMBL" id="WNL18112.1"/>
    </source>
</evidence>
<dbReference type="EMBL" id="CP134844">
    <property type="protein sequence ID" value="WNL12564.1"/>
    <property type="molecule type" value="Genomic_DNA"/>
</dbReference>
<evidence type="ECO:0000313" key="4">
    <source>
        <dbReference type="EMBL" id="WNL20247.1"/>
    </source>
</evidence>
<accession>A0AA96IAP9</accession>
<protein>
    <submittedName>
        <fullName evidence="5">Uncharacterized protein</fullName>
    </submittedName>
</protein>
<dbReference type="EMBL" id="CP134852">
    <property type="protein sequence ID" value="WNL25524.1"/>
    <property type="molecule type" value="Genomic_DNA"/>
</dbReference>
<sequence length="126" mass="15032">MSKIISLVQYDHDNEKLYEDNSELIDWAYISEDLINIISESIDTVIIYEDNNSDEYFEIDCINNIEKNIKLFEDKFLEFLKDNNLKNHENISQSIDLFRTLTNVHYIFCLKNKNFRNNDNVLIKIG</sequence>
<evidence type="ECO:0000313" key="5">
    <source>
        <dbReference type="EMBL" id="WNL23584.1"/>
    </source>
</evidence>
<organism evidence="5">
    <name type="scientific">Arcobacter sp. AZ-2023</name>
    <dbReference type="NCBI Taxonomy" id="3074453"/>
    <lineage>
        <taxon>Bacteria</taxon>
        <taxon>Pseudomonadati</taxon>
        <taxon>Campylobacterota</taxon>
        <taxon>Epsilonproteobacteria</taxon>
        <taxon>Campylobacterales</taxon>
        <taxon>Arcobacteraceae</taxon>
        <taxon>Arcobacter</taxon>
    </lineage>
</organism>